<dbReference type="RefSeq" id="WP_200360078.1">
    <property type="nucleotide sequence ID" value="NZ_JAENIL010000163.1"/>
</dbReference>
<keyword evidence="2" id="KW-1185">Reference proteome</keyword>
<evidence type="ECO:0000313" key="1">
    <source>
        <dbReference type="EMBL" id="MBK1880768.1"/>
    </source>
</evidence>
<feature type="non-terminal residue" evidence="1">
    <location>
        <position position="1"/>
    </location>
</feature>
<dbReference type="Proteomes" id="UP000617628">
    <property type="component" value="Unassembled WGS sequence"/>
</dbReference>
<proteinExistence type="predicted"/>
<dbReference type="AlphaFoldDB" id="A0A934S2N8"/>
<evidence type="ECO:0000313" key="2">
    <source>
        <dbReference type="Proteomes" id="UP000617628"/>
    </source>
</evidence>
<name>A0A934S2N8_9BACT</name>
<feature type="non-terminal residue" evidence="1">
    <location>
        <position position="112"/>
    </location>
</feature>
<comment type="caution">
    <text evidence="1">The sequence shown here is derived from an EMBL/GenBank/DDBJ whole genome shotgun (WGS) entry which is preliminary data.</text>
</comment>
<accession>A0A934S2N8</accession>
<dbReference type="EMBL" id="JAENIL010000163">
    <property type="protein sequence ID" value="MBK1880768.1"/>
    <property type="molecule type" value="Genomic_DNA"/>
</dbReference>
<gene>
    <name evidence="1" type="ORF">JIN87_28050</name>
</gene>
<organism evidence="1 2">
    <name type="scientific">Pelagicoccus mobilis</name>
    <dbReference type="NCBI Taxonomy" id="415221"/>
    <lineage>
        <taxon>Bacteria</taxon>
        <taxon>Pseudomonadati</taxon>
        <taxon>Verrucomicrobiota</taxon>
        <taxon>Opitutia</taxon>
        <taxon>Puniceicoccales</taxon>
        <taxon>Pelagicoccaceae</taxon>
        <taxon>Pelagicoccus</taxon>
    </lineage>
</organism>
<sequence>RLDYLWFLGYGLDDAIPNHSVLSKARRRWGPEVFESIFLRSVSQCVERGLVGGKRLHMDGCLVDADASQGSLVKSDPEMVEHLRAAYAMQERKLECPSVEPIVPSGNDEPPV</sequence>
<protein>
    <submittedName>
        <fullName evidence="1">Transposase</fullName>
    </submittedName>
</protein>
<reference evidence="1" key="1">
    <citation type="submission" date="2021-01" db="EMBL/GenBank/DDBJ databases">
        <title>Modified the classification status of verrucomicrobia.</title>
        <authorList>
            <person name="Feng X."/>
        </authorList>
    </citation>
    <scope>NUCLEOTIDE SEQUENCE</scope>
    <source>
        <strain evidence="1">KCTC 13126</strain>
    </source>
</reference>